<evidence type="ECO:0000256" key="3">
    <source>
        <dbReference type="ARBA" id="ARBA00022723"/>
    </source>
</evidence>
<dbReference type="EMBL" id="BPLF01000001">
    <property type="protein sequence ID" value="GIX60732.1"/>
    <property type="molecule type" value="Genomic_DNA"/>
</dbReference>
<dbReference type="GO" id="GO:0004722">
    <property type="term" value="F:protein serine/threonine phosphatase activity"/>
    <property type="evidence" value="ECO:0007669"/>
    <property type="project" value="UniProtKB-EC"/>
</dbReference>
<dbReference type="SMART" id="SM00156">
    <property type="entry name" value="PP2Ac"/>
    <property type="match status" value="1"/>
</dbReference>
<feature type="region of interest" description="Disordered" evidence="9">
    <location>
        <begin position="111"/>
        <end position="132"/>
    </location>
</feature>
<dbReference type="Gene3D" id="1.10.238.10">
    <property type="entry name" value="EF-hand"/>
    <property type="match status" value="1"/>
</dbReference>
<dbReference type="SUPFAM" id="SSF56300">
    <property type="entry name" value="Metallo-dependent phosphatases"/>
    <property type="match status" value="1"/>
</dbReference>
<dbReference type="Proteomes" id="UP001497744">
    <property type="component" value="Unassembled WGS sequence"/>
</dbReference>
<dbReference type="GO" id="GO:0005737">
    <property type="term" value="C:cytoplasm"/>
    <property type="evidence" value="ECO:0007669"/>
    <property type="project" value="TreeGrafter"/>
</dbReference>
<keyword evidence="4" id="KW-0378">Hydrolase</keyword>
<keyword evidence="6" id="KW-0464">Manganese</keyword>
<reference evidence="11 12" key="1">
    <citation type="submission" date="2021-06" db="EMBL/GenBank/DDBJ databases">
        <title>Genome sequence of Babesia caballi.</title>
        <authorList>
            <person name="Yamagishi J."/>
            <person name="Kidaka T."/>
            <person name="Ochi A."/>
        </authorList>
    </citation>
    <scope>NUCLEOTIDE SEQUENCE [LARGE SCALE GENOMIC DNA]</scope>
    <source>
        <strain evidence="11">USDA-D6B2</strain>
    </source>
</reference>
<dbReference type="Gene3D" id="3.60.21.10">
    <property type="match status" value="1"/>
</dbReference>
<keyword evidence="3" id="KW-0479">Metal-binding</keyword>
<feature type="region of interest" description="Disordered" evidence="9">
    <location>
        <begin position="432"/>
        <end position="527"/>
    </location>
</feature>
<evidence type="ECO:0000256" key="6">
    <source>
        <dbReference type="ARBA" id="ARBA00023211"/>
    </source>
</evidence>
<dbReference type="InterPro" id="IPR029052">
    <property type="entry name" value="Metallo-depent_PP-like"/>
</dbReference>
<comment type="caution">
    <text evidence="11">The sequence shown here is derived from an EMBL/GenBank/DDBJ whole genome shotgun (WGS) entry which is preliminary data.</text>
</comment>
<dbReference type="GO" id="GO:0005509">
    <property type="term" value="F:calcium ion binding"/>
    <property type="evidence" value="ECO:0007669"/>
    <property type="project" value="InterPro"/>
</dbReference>
<keyword evidence="5" id="KW-0904">Protein phosphatase</keyword>
<dbReference type="InterPro" id="IPR002048">
    <property type="entry name" value="EF_hand_dom"/>
</dbReference>
<dbReference type="GO" id="GO:0005634">
    <property type="term" value="C:nucleus"/>
    <property type="evidence" value="ECO:0007669"/>
    <property type="project" value="TreeGrafter"/>
</dbReference>
<dbReference type="PANTHER" id="PTHR11668">
    <property type="entry name" value="SERINE/THREONINE PROTEIN PHOSPHATASE"/>
    <property type="match status" value="1"/>
</dbReference>
<dbReference type="InterPro" id="IPR011992">
    <property type="entry name" value="EF-hand-dom_pair"/>
</dbReference>
<dbReference type="PANTHER" id="PTHR11668:SF300">
    <property type="entry name" value="SERINE_THREONINE-PROTEIN PHOSPHATASE"/>
    <property type="match status" value="1"/>
</dbReference>
<dbReference type="SUPFAM" id="SSF47473">
    <property type="entry name" value="EF-hand"/>
    <property type="match status" value="1"/>
</dbReference>
<proteinExistence type="predicted"/>
<keyword evidence="12" id="KW-1185">Reference proteome</keyword>
<evidence type="ECO:0000256" key="9">
    <source>
        <dbReference type="SAM" id="MobiDB-lite"/>
    </source>
</evidence>
<dbReference type="AlphaFoldDB" id="A0AAV4LMH2"/>
<evidence type="ECO:0000256" key="7">
    <source>
        <dbReference type="ARBA" id="ARBA00047761"/>
    </source>
</evidence>
<organism evidence="11 12">
    <name type="scientific">Babesia caballi</name>
    <dbReference type="NCBI Taxonomy" id="5871"/>
    <lineage>
        <taxon>Eukaryota</taxon>
        <taxon>Sar</taxon>
        <taxon>Alveolata</taxon>
        <taxon>Apicomplexa</taxon>
        <taxon>Aconoidasida</taxon>
        <taxon>Piroplasmida</taxon>
        <taxon>Babesiidae</taxon>
        <taxon>Babesia</taxon>
    </lineage>
</organism>
<dbReference type="PROSITE" id="PS50222">
    <property type="entry name" value="EF_HAND_2"/>
    <property type="match status" value="1"/>
</dbReference>
<feature type="domain" description="EF-hand" evidence="10">
    <location>
        <begin position="287"/>
        <end position="322"/>
    </location>
</feature>
<evidence type="ECO:0000259" key="10">
    <source>
        <dbReference type="PROSITE" id="PS50222"/>
    </source>
</evidence>
<protein>
    <recommendedName>
        <fullName evidence="2">protein-serine/threonine phosphatase</fullName>
        <ecNumber evidence="2">3.1.3.16</ecNumber>
    </recommendedName>
</protein>
<evidence type="ECO:0000313" key="12">
    <source>
        <dbReference type="Proteomes" id="UP001497744"/>
    </source>
</evidence>
<dbReference type="InterPro" id="IPR050341">
    <property type="entry name" value="PP1_catalytic_subunit"/>
</dbReference>
<dbReference type="RefSeq" id="XP_067712803.1">
    <property type="nucleotide sequence ID" value="XM_067856702.1"/>
</dbReference>
<evidence type="ECO:0000256" key="1">
    <source>
        <dbReference type="ARBA" id="ARBA00001936"/>
    </source>
</evidence>
<name>A0AAV4LMH2_BABCB</name>
<dbReference type="EC" id="3.1.3.16" evidence="2"/>
<comment type="catalytic activity">
    <reaction evidence="7">
        <text>O-phospho-L-seryl-[protein] + H2O = L-seryl-[protein] + phosphate</text>
        <dbReference type="Rhea" id="RHEA:20629"/>
        <dbReference type="Rhea" id="RHEA-COMP:9863"/>
        <dbReference type="Rhea" id="RHEA-COMP:11604"/>
        <dbReference type="ChEBI" id="CHEBI:15377"/>
        <dbReference type="ChEBI" id="CHEBI:29999"/>
        <dbReference type="ChEBI" id="CHEBI:43474"/>
        <dbReference type="ChEBI" id="CHEBI:83421"/>
        <dbReference type="EC" id="3.1.3.16"/>
    </reaction>
</comment>
<evidence type="ECO:0000256" key="5">
    <source>
        <dbReference type="ARBA" id="ARBA00022912"/>
    </source>
</evidence>
<evidence type="ECO:0000256" key="2">
    <source>
        <dbReference type="ARBA" id="ARBA00013081"/>
    </source>
</evidence>
<feature type="region of interest" description="Disordered" evidence="9">
    <location>
        <begin position="727"/>
        <end position="759"/>
    </location>
</feature>
<evidence type="ECO:0000313" key="11">
    <source>
        <dbReference type="EMBL" id="GIX60732.1"/>
    </source>
</evidence>
<dbReference type="InterPro" id="IPR006186">
    <property type="entry name" value="Ser/Thr-sp_prot-phosphatase"/>
</dbReference>
<dbReference type="GeneID" id="94192215"/>
<dbReference type="PRINTS" id="PR00114">
    <property type="entry name" value="STPHPHTASE"/>
</dbReference>
<evidence type="ECO:0000256" key="4">
    <source>
        <dbReference type="ARBA" id="ARBA00022801"/>
    </source>
</evidence>
<accession>A0AAV4LMH2</accession>
<gene>
    <name evidence="11" type="ORF">BcabD6B2_01670</name>
</gene>
<comment type="cofactor">
    <cofactor evidence="1">
        <name>Mn(2+)</name>
        <dbReference type="ChEBI" id="CHEBI:29035"/>
    </cofactor>
</comment>
<evidence type="ECO:0000256" key="8">
    <source>
        <dbReference type="ARBA" id="ARBA00048336"/>
    </source>
</evidence>
<sequence length="1151" mass="126397">MELDDVPSDGAPYHGDSDAFAGALVPIESAPTYDFEASAASEAQDALHIPSMSEGYTSGPAEGSVNGGSSGCASKATFMRWQSQGNLLMEMVRDDARMRREARAVFDSSSCSSSVCEGDFGSQRQGESSDRDMDDTMPYLHALFFTAESQLHRSNNEVVSFLLKTFRDLDETKLISAPFELSVSIEAFRGRIFDVMGREFNSVTIAEALLTVAFNHYGGVEHPGYMTLGEYLSMMQVYKNVFPNDTMTRFVFDSMDRRRRHMISLNDFIGGMMACSPQAAHKVNSASGRLRLQHIFRAYDVKRKGRLSPEALRVMLGHIQLLGRIASSDKVEHLPSLTVSFSSIHTSESLTDMEAQGSERTPDEMVEMIMSAHEGRLGYDAFYSCVESGLIKGTHLLLRSDKDFAEMIGQHLIHALSHVVVPAEVALPSPVEVASTRQGATPDQGDQPDLADQSASPRAPDRTRKPSLWSTGNSPASPDRRTTSLSPGNGSGFVDMSMPASAREPYNFGGPSPSRKPLFNPGPAKGGSLDNMNRLTNTAPLFRNVASYKVAGQHYSDEADYVFRSSRARLLSSRGGYAAAVSRGRWSARQDRTVSEFTLQPAGYPQLRPFESDVNDQINSEGLRCETYRRDYAWDRVSSIDLQGELGAVRKRADTDGVVGVNRNTDYLGFRGVGLSYFGNDSAETIHVPELALPSRAGISEVASVDTAVNAVEAMRPDEARHAVPDLCASGESSPVSDNSNSSDSETPSGSGASPSANLDYSATEADHELERILLRRMADLCRRYRARFIGFNSRMLSDYGVPLKIFGAIYQRCFKTTAFQRAFERFDWCSYNELLELCDIMCSVLKQEGTVVHLQGTAQLHGPLNGNVFLLLESFNVLGWPIHGDRGDPGVTTLTDKGCYAKGEAVKLVFLGDMIGDSAAYSLETLLVLFSMKVLFPYHVFLLRGRREARHRDYKSALFREISAKLAKNAKLLKLEEDDALLVQSAHELYHRICNVFEHLSLAACVDGNTLCLHGAPSKAFRSLNQLARIPKPLAASQHTKSGAELPSAYSNVHARNALFGTLSSAEAEGHDEHFAVPFTHDELTYCMNRAEVALLVTSGSLSDRGFSNGYDDRLLQLGGCTPGGVYSVALIKQHRTMHYFIKHRSLRVP</sequence>
<comment type="catalytic activity">
    <reaction evidence="8">
        <text>O-phospho-L-threonyl-[protein] + H2O = L-threonyl-[protein] + phosphate</text>
        <dbReference type="Rhea" id="RHEA:47004"/>
        <dbReference type="Rhea" id="RHEA-COMP:11060"/>
        <dbReference type="Rhea" id="RHEA-COMP:11605"/>
        <dbReference type="ChEBI" id="CHEBI:15377"/>
        <dbReference type="ChEBI" id="CHEBI:30013"/>
        <dbReference type="ChEBI" id="CHEBI:43474"/>
        <dbReference type="ChEBI" id="CHEBI:61977"/>
        <dbReference type="EC" id="3.1.3.16"/>
    </reaction>
</comment>
<feature type="compositionally biased region" description="Low complexity" evidence="9">
    <location>
        <begin position="730"/>
        <end position="751"/>
    </location>
</feature>